<dbReference type="EMBL" id="JAMPKX010000012">
    <property type="protein sequence ID" value="MEP0949533.1"/>
    <property type="molecule type" value="Genomic_DNA"/>
</dbReference>
<gene>
    <name evidence="2" type="ORF">NC992_21825</name>
</gene>
<comment type="caution">
    <text evidence="2">The sequence shown here is derived from an EMBL/GenBank/DDBJ whole genome shotgun (WGS) entry which is preliminary data.</text>
</comment>
<accession>A0ABV0KC92</accession>
<sequence length="251" mass="28827">MISTILKHDTKVTSYKIALLRAINDVVLTYPDLRSYQSDVAVPLKLLAEFWIAYYWPFVDIDQPIQQGQRAQRQGQIINNVAFRPALTKLRRQWEQVIGGLKNPADGFFLINELRSPRKHQCYPQLGTAFTCPWTEKRIAQGIDYNLDHILPIAVYPTNELWNLVPSDPDFNSHRKRDRLPTAERLVTAFPWLELAYSNYGDSISSIEVLQEDISLRFARVRPGESFATKVAIAVIDLVEVVAKSRNLARF</sequence>
<evidence type="ECO:0000259" key="1">
    <source>
        <dbReference type="Pfam" id="PF13395"/>
    </source>
</evidence>
<evidence type="ECO:0000313" key="3">
    <source>
        <dbReference type="Proteomes" id="UP001482513"/>
    </source>
</evidence>
<dbReference type="InterPro" id="IPR003615">
    <property type="entry name" value="HNH_nuc"/>
</dbReference>
<protein>
    <recommendedName>
        <fullName evidence="1">HNH nuclease domain-containing protein</fullName>
    </recommendedName>
</protein>
<dbReference type="Proteomes" id="UP001482513">
    <property type="component" value="Unassembled WGS sequence"/>
</dbReference>
<proteinExistence type="predicted"/>
<dbReference type="RefSeq" id="WP_313887101.1">
    <property type="nucleotide sequence ID" value="NZ_JAMPKX010000012.1"/>
</dbReference>
<name>A0ABV0KC92_9CYAN</name>
<dbReference type="Gene3D" id="1.10.30.50">
    <property type="match status" value="1"/>
</dbReference>
<organism evidence="2 3">
    <name type="scientific">Leptolyngbya subtilissima DQ-A4</name>
    <dbReference type="NCBI Taxonomy" id="2933933"/>
    <lineage>
        <taxon>Bacteria</taxon>
        <taxon>Bacillati</taxon>
        <taxon>Cyanobacteriota</taxon>
        <taxon>Cyanophyceae</taxon>
        <taxon>Leptolyngbyales</taxon>
        <taxon>Leptolyngbyaceae</taxon>
        <taxon>Leptolyngbya group</taxon>
        <taxon>Leptolyngbya</taxon>
    </lineage>
</organism>
<dbReference type="Pfam" id="PF13395">
    <property type="entry name" value="HNH_4"/>
    <property type="match status" value="1"/>
</dbReference>
<keyword evidence="3" id="KW-1185">Reference proteome</keyword>
<evidence type="ECO:0000313" key="2">
    <source>
        <dbReference type="EMBL" id="MEP0949533.1"/>
    </source>
</evidence>
<feature type="domain" description="HNH nuclease" evidence="1">
    <location>
        <begin position="132"/>
        <end position="181"/>
    </location>
</feature>
<reference evidence="2 3" key="1">
    <citation type="submission" date="2022-04" db="EMBL/GenBank/DDBJ databases">
        <title>Positive selection, recombination, and allopatry shape intraspecific diversity of widespread and dominant cyanobacteria.</title>
        <authorList>
            <person name="Wei J."/>
            <person name="Shu W."/>
            <person name="Hu C."/>
        </authorList>
    </citation>
    <scope>NUCLEOTIDE SEQUENCE [LARGE SCALE GENOMIC DNA]</scope>
    <source>
        <strain evidence="2 3">DQ-A4</strain>
    </source>
</reference>